<dbReference type="InParanoid" id="K2QIH3"/>
<dbReference type="Proteomes" id="UP000007129">
    <property type="component" value="Unassembled WGS sequence"/>
</dbReference>
<gene>
    <name evidence="1" type="ORF">MPH_13363</name>
</gene>
<name>K2QIH3_MACPH</name>
<dbReference type="EMBL" id="AHHD01000610">
    <property type="protein sequence ID" value="EKG09576.1"/>
    <property type="molecule type" value="Genomic_DNA"/>
</dbReference>
<dbReference type="HOGENOM" id="CLU_1644052_0_0_1"/>
<comment type="caution">
    <text evidence="1">The sequence shown here is derived from an EMBL/GenBank/DDBJ whole genome shotgun (WGS) entry which is preliminary data.</text>
</comment>
<evidence type="ECO:0000313" key="1">
    <source>
        <dbReference type="EMBL" id="EKG09576.1"/>
    </source>
</evidence>
<sequence>MAHEREHHLHQLELSEDAKKELVRITARLPPPSKWEDGADGKVEVVKKEDVSQFQDDIVEIKKSCKVCNPIFSLPWHPLTEDKIKGKYAYGIFRFKQRDMIPYNPSDQLQIIVPLEIEDGSRPKVKDKDLIYGWATYTTQAEEITPGVTILRFRAPEGLES</sequence>
<dbReference type="VEuPathDB" id="FungiDB:MPH_13363"/>
<protein>
    <submittedName>
        <fullName evidence="1">Uncharacterized protein</fullName>
    </submittedName>
</protein>
<proteinExistence type="predicted"/>
<reference evidence="1 2" key="1">
    <citation type="journal article" date="2012" name="BMC Genomics">
        <title>Tools to kill: Genome of one of the most destructive plant pathogenic fungi Macrophomina phaseolina.</title>
        <authorList>
            <person name="Islam M.S."/>
            <person name="Haque M.S."/>
            <person name="Islam M.M."/>
            <person name="Emdad E.M."/>
            <person name="Halim A."/>
            <person name="Hossen Q.M.M."/>
            <person name="Hossain M.Z."/>
            <person name="Ahmed B."/>
            <person name="Rahim S."/>
            <person name="Rahman M.S."/>
            <person name="Alam M.M."/>
            <person name="Hou S."/>
            <person name="Wan X."/>
            <person name="Saito J.A."/>
            <person name="Alam M."/>
        </authorList>
    </citation>
    <scope>NUCLEOTIDE SEQUENCE [LARGE SCALE GENOMIC DNA]</scope>
    <source>
        <strain evidence="1 2">MS6</strain>
    </source>
</reference>
<evidence type="ECO:0000313" key="2">
    <source>
        <dbReference type="Proteomes" id="UP000007129"/>
    </source>
</evidence>
<accession>K2QIH3</accession>
<organism evidence="1 2">
    <name type="scientific">Macrophomina phaseolina (strain MS6)</name>
    <name type="common">Charcoal rot fungus</name>
    <dbReference type="NCBI Taxonomy" id="1126212"/>
    <lineage>
        <taxon>Eukaryota</taxon>
        <taxon>Fungi</taxon>
        <taxon>Dikarya</taxon>
        <taxon>Ascomycota</taxon>
        <taxon>Pezizomycotina</taxon>
        <taxon>Dothideomycetes</taxon>
        <taxon>Dothideomycetes incertae sedis</taxon>
        <taxon>Botryosphaeriales</taxon>
        <taxon>Botryosphaeriaceae</taxon>
        <taxon>Macrophomina</taxon>
    </lineage>
</organism>
<dbReference type="AlphaFoldDB" id="K2QIH3"/>